<sequence>MEQHQVVPDVVDVAPSALVQVKYGEAEVNSGNELTPTQVVSLPTHLSWPREEGALYTLCMTDPDAPSRKDPKFREFLHWLVVNVPSCDPASGDTIAHFVGSGPPRDTGLHRYVYLVYRQPGPLTCDEPNMPNNSAEHRRSFSIRNFANKYHLQLVAGNLYQAQYDATCDLVHQQLGVQRR</sequence>
<dbReference type="PANTHER" id="PTHR11362">
    <property type="entry name" value="PHOSPHATIDYLETHANOLAMINE-BINDING PROTEIN"/>
    <property type="match status" value="1"/>
</dbReference>
<dbReference type="AlphaFoldDB" id="A0A8J5JZJ6"/>
<reference evidence="1" key="1">
    <citation type="journal article" date="2021" name="Sci. Adv.">
        <title>The American lobster genome reveals insights on longevity, neural, and immune adaptations.</title>
        <authorList>
            <person name="Polinski J.M."/>
            <person name="Zimin A.V."/>
            <person name="Clark K.F."/>
            <person name="Kohn A.B."/>
            <person name="Sadowski N."/>
            <person name="Timp W."/>
            <person name="Ptitsyn A."/>
            <person name="Khanna P."/>
            <person name="Romanova D.Y."/>
            <person name="Williams P."/>
            <person name="Greenwood S.J."/>
            <person name="Moroz L.L."/>
            <person name="Walt D.R."/>
            <person name="Bodnar A.G."/>
        </authorList>
    </citation>
    <scope>NUCLEOTIDE SEQUENCE</scope>
    <source>
        <strain evidence="1">GMGI-L3</strain>
    </source>
</reference>
<dbReference type="InterPro" id="IPR008914">
    <property type="entry name" value="PEBP"/>
</dbReference>
<proteinExistence type="predicted"/>
<organism evidence="1 2">
    <name type="scientific">Homarus americanus</name>
    <name type="common">American lobster</name>
    <dbReference type="NCBI Taxonomy" id="6706"/>
    <lineage>
        <taxon>Eukaryota</taxon>
        <taxon>Metazoa</taxon>
        <taxon>Ecdysozoa</taxon>
        <taxon>Arthropoda</taxon>
        <taxon>Crustacea</taxon>
        <taxon>Multicrustacea</taxon>
        <taxon>Malacostraca</taxon>
        <taxon>Eumalacostraca</taxon>
        <taxon>Eucarida</taxon>
        <taxon>Decapoda</taxon>
        <taxon>Pleocyemata</taxon>
        <taxon>Astacidea</taxon>
        <taxon>Nephropoidea</taxon>
        <taxon>Nephropidae</taxon>
        <taxon>Homarus</taxon>
    </lineage>
</organism>
<dbReference type="Pfam" id="PF01161">
    <property type="entry name" value="PBP"/>
    <property type="match status" value="1"/>
</dbReference>
<evidence type="ECO:0000313" key="2">
    <source>
        <dbReference type="Proteomes" id="UP000747542"/>
    </source>
</evidence>
<dbReference type="Proteomes" id="UP000747542">
    <property type="component" value="Unassembled WGS sequence"/>
</dbReference>
<gene>
    <name evidence="1" type="primary">OV16-L</name>
    <name evidence="1" type="ORF">Hamer_G012850</name>
</gene>
<evidence type="ECO:0000313" key="1">
    <source>
        <dbReference type="EMBL" id="KAG7167400.1"/>
    </source>
</evidence>
<dbReference type="OrthoDB" id="2506647at2759"/>
<dbReference type="CDD" id="cd00866">
    <property type="entry name" value="PEBP_euk"/>
    <property type="match status" value="1"/>
</dbReference>
<comment type="caution">
    <text evidence="1">The sequence shown here is derived from an EMBL/GenBank/DDBJ whole genome shotgun (WGS) entry which is preliminary data.</text>
</comment>
<dbReference type="PANTHER" id="PTHR11362:SF82">
    <property type="entry name" value="PHOSPHATIDYLETHANOLAMINE-BINDING PROTEIN 4"/>
    <property type="match status" value="1"/>
</dbReference>
<name>A0A8J5JZJ6_HOMAM</name>
<dbReference type="EMBL" id="JAHLQT010021643">
    <property type="protein sequence ID" value="KAG7167400.1"/>
    <property type="molecule type" value="Genomic_DNA"/>
</dbReference>
<protein>
    <submittedName>
        <fullName evidence="1">OV-16 antigen-like</fullName>
    </submittedName>
</protein>
<dbReference type="InterPro" id="IPR035810">
    <property type="entry name" value="PEBP_euk"/>
</dbReference>
<accession>A0A8J5JZJ6</accession>
<keyword evidence="2" id="KW-1185">Reference proteome</keyword>